<evidence type="ECO:0000313" key="9">
    <source>
        <dbReference type="Proteomes" id="UP000770015"/>
    </source>
</evidence>
<evidence type="ECO:0000256" key="2">
    <source>
        <dbReference type="ARBA" id="ARBA00010617"/>
    </source>
</evidence>
<organism evidence="8 9">
    <name type="scientific">Plectosphaerella plurivora</name>
    <dbReference type="NCBI Taxonomy" id="936078"/>
    <lineage>
        <taxon>Eukaryota</taxon>
        <taxon>Fungi</taxon>
        <taxon>Dikarya</taxon>
        <taxon>Ascomycota</taxon>
        <taxon>Pezizomycotina</taxon>
        <taxon>Sordariomycetes</taxon>
        <taxon>Hypocreomycetidae</taxon>
        <taxon>Glomerellales</taxon>
        <taxon>Plectosphaerellaceae</taxon>
        <taxon>Plectosphaerella</taxon>
    </lineage>
</organism>
<dbReference type="InterPro" id="IPR001128">
    <property type="entry name" value="Cyt_P450"/>
</dbReference>
<evidence type="ECO:0000256" key="3">
    <source>
        <dbReference type="ARBA" id="ARBA00022617"/>
    </source>
</evidence>
<sequence>MLIDWGTVNETLRWRPGVPGGVPNVTRIDDEYLGYRIPANSIILPNHFTIARDESVFGSDVDSFTPDRWMTDNNTTRPDACGFNMAAIRDLPYVGFGYGRRGCTGRYIARMLWAFDVETGVDEVTGERSVVDDMTCTEGFATMPKPFRAVMRPRGPWVRSILVKEGPTHGIDHSNVLDQARSTGQ</sequence>
<dbReference type="InterPro" id="IPR036396">
    <property type="entry name" value="Cyt_P450_sf"/>
</dbReference>
<accession>A0A9P8V1K8</accession>
<keyword evidence="7" id="KW-0503">Monooxygenase</keyword>
<dbReference type="GO" id="GO:0016705">
    <property type="term" value="F:oxidoreductase activity, acting on paired donors, with incorporation or reduction of molecular oxygen"/>
    <property type="evidence" value="ECO:0007669"/>
    <property type="project" value="InterPro"/>
</dbReference>
<dbReference type="EMBL" id="JAGSXJ010000041">
    <property type="protein sequence ID" value="KAH6663986.1"/>
    <property type="molecule type" value="Genomic_DNA"/>
</dbReference>
<protein>
    <submittedName>
        <fullName evidence="8">Cytochrome P450</fullName>
    </submittedName>
</protein>
<evidence type="ECO:0000256" key="1">
    <source>
        <dbReference type="ARBA" id="ARBA00001971"/>
    </source>
</evidence>
<evidence type="ECO:0000313" key="8">
    <source>
        <dbReference type="EMBL" id="KAH6663986.1"/>
    </source>
</evidence>
<dbReference type="GO" id="GO:0004497">
    <property type="term" value="F:monooxygenase activity"/>
    <property type="evidence" value="ECO:0007669"/>
    <property type="project" value="UniProtKB-KW"/>
</dbReference>
<name>A0A9P8V1K8_9PEZI</name>
<dbReference type="InterPro" id="IPR050364">
    <property type="entry name" value="Cytochrome_P450_fung"/>
</dbReference>
<evidence type="ECO:0000256" key="6">
    <source>
        <dbReference type="ARBA" id="ARBA00023004"/>
    </source>
</evidence>
<dbReference type="Proteomes" id="UP000770015">
    <property type="component" value="Unassembled WGS sequence"/>
</dbReference>
<comment type="cofactor">
    <cofactor evidence="1">
        <name>heme</name>
        <dbReference type="ChEBI" id="CHEBI:30413"/>
    </cofactor>
</comment>
<evidence type="ECO:0000256" key="4">
    <source>
        <dbReference type="ARBA" id="ARBA00022723"/>
    </source>
</evidence>
<comment type="similarity">
    <text evidence="2">Belongs to the cytochrome P450 family.</text>
</comment>
<dbReference type="OrthoDB" id="1470350at2759"/>
<gene>
    <name evidence="8" type="ORF">F5X68DRAFT_144221</name>
</gene>
<keyword evidence="5" id="KW-0560">Oxidoreductase</keyword>
<keyword evidence="6" id="KW-0408">Iron</keyword>
<keyword evidence="9" id="KW-1185">Reference proteome</keyword>
<dbReference type="AlphaFoldDB" id="A0A9P8V1K8"/>
<dbReference type="Pfam" id="PF00067">
    <property type="entry name" value="p450"/>
    <property type="match status" value="1"/>
</dbReference>
<keyword evidence="3" id="KW-0349">Heme</keyword>
<dbReference type="SUPFAM" id="SSF48264">
    <property type="entry name" value="Cytochrome P450"/>
    <property type="match status" value="1"/>
</dbReference>
<reference evidence="8" key="1">
    <citation type="journal article" date="2021" name="Nat. Commun.">
        <title>Genetic determinants of endophytism in the Arabidopsis root mycobiome.</title>
        <authorList>
            <person name="Mesny F."/>
            <person name="Miyauchi S."/>
            <person name="Thiergart T."/>
            <person name="Pickel B."/>
            <person name="Atanasova L."/>
            <person name="Karlsson M."/>
            <person name="Huettel B."/>
            <person name="Barry K.W."/>
            <person name="Haridas S."/>
            <person name="Chen C."/>
            <person name="Bauer D."/>
            <person name="Andreopoulos W."/>
            <person name="Pangilinan J."/>
            <person name="LaButti K."/>
            <person name="Riley R."/>
            <person name="Lipzen A."/>
            <person name="Clum A."/>
            <person name="Drula E."/>
            <person name="Henrissat B."/>
            <person name="Kohler A."/>
            <person name="Grigoriev I.V."/>
            <person name="Martin F.M."/>
            <person name="Hacquard S."/>
        </authorList>
    </citation>
    <scope>NUCLEOTIDE SEQUENCE</scope>
    <source>
        <strain evidence="8">MPI-SDFR-AT-0117</strain>
    </source>
</reference>
<dbReference type="PANTHER" id="PTHR46300:SF1">
    <property type="entry name" value="P450, PUTATIVE (EUROFUNG)-RELATED"/>
    <property type="match status" value="1"/>
</dbReference>
<dbReference type="GO" id="GO:0020037">
    <property type="term" value="F:heme binding"/>
    <property type="evidence" value="ECO:0007669"/>
    <property type="project" value="InterPro"/>
</dbReference>
<dbReference type="GO" id="GO:0005506">
    <property type="term" value="F:iron ion binding"/>
    <property type="evidence" value="ECO:0007669"/>
    <property type="project" value="InterPro"/>
</dbReference>
<keyword evidence="4" id="KW-0479">Metal-binding</keyword>
<dbReference type="Gene3D" id="1.10.630.10">
    <property type="entry name" value="Cytochrome P450"/>
    <property type="match status" value="1"/>
</dbReference>
<evidence type="ECO:0000256" key="5">
    <source>
        <dbReference type="ARBA" id="ARBA00023002"/>
    </source>
</evidence>
<evidence type="ECO:0000256" key="7">
    <source>
        <dbReference type="ARBA" id="ARBA00023033"/>
    </source>
</evidence>
<dbReference type="PANTHER" id="PTHR46300">
    <property type="entry name" value="P450, PUTATIVE (EUROFUNG)-RELATED-RELATED"/>
    <property type="match status" value="1"/>
</dbReference>
<proteinExistence type="inferred from homology"/>
<comment type="caution">
    <text evidence="8">The sequence shown here is derived from an EMBL/GenBank/DDBJ whole genome shotgun (WGS) entry which is preliminary data.</text>
</comment>